<dbReference type="InterPro" id="IPR052050">
    <property type="entry name" value="SecEffector_AnkRepeat"/>
</dbReference>
<dbReference type="STRING" id="3088.A0A383W640"/>
<dbReference type="PROSITE" id="PS51257">
    <property type="entry name" value="PROKAR_LIPOPROTEIN"/>
    <property type="match status" value="1"/>
</dbReference>
<evidence type="ECO:0000313" key="3">
    <source>
        <dbReference type="EMBL" id="SZX72663.1"/>
    </source>
</evidence>
<reference evidence="3 5" key="1">
    <citation type="submission" date="2016-10" db="EMBL/GenBank/DDBJ databases">
        <authorList>
            <person name="Cai Z."/>
        </authorList>
    </citation>
    <scope>NUCLEOTIDE SEQUENCE [LARGE SCALE GENOMIC DNA]</scope>
</reference>
<gene>
    <name evidence="3" type="ORF">BQ4739_LOCUS12815</name>
    <name evidence="4" type="ORF">BQ4739_LOCUS19722</name>
</gene>
<organism evidence="3 5">
    <name type="scientific">Tetradesmus obliquus</name>
    <name type="common">Green alga</name>
    <name type="synonym">Acutodesmus obliquus</name>
    <dbReference type="NCBI Taxonomy" id="3088"/>
    <lineage>
        <taxon>Eukaryota</taxon>
        <taxon>Viridiplantae</taxon>
        <taxon>Chlorophyta</taxon>
        <taxon>core chlorophytes</taxon>
        <taxon>Chlorophyceae</taxon>
        <taxon>CS clade</taxon>
        <taxon>Sphaeropleales</taxon>
        <taxon>Scenedesmaceae</taxon>
        <taxon>Tetradesmus</taxon>
    </lineage>
</organism>
<dbReference type="SMART" id="SM00248">
    <property type="entry name" value="ANK"/>
    <property type="match status" value="6"/>
</dbReference>
<dbReference type="PANTHER" id="PTHR46586:SF3">
    <property type="entry name" value="ANKYRIN REPEAT-CONTAINING PROTEIN"/>
    <property type="match status" value="1"/>
</dbReference>
<evidence type="ECO:0000313" key="4">
    <source>
        <dbReference type="EMBL" id="SZX79447.1"/>
    </source>
</evidence>
<dbReference type="InterPro" id="IPR002110">
    <property type="entry name" value="Ankyrin_rpt"/>
</dbReference>
<sequence length="621" mass="66873">MQQQLLRRRACSTVLVLLAAAAACVAAKPNDAEMQIGPNIKMKVKKLDTEDLPKASNPYEGKPYAGCEGGYCASDDFAVEVKFWRAANKGDVKAVKKLLANKALNITRNIVPDSEGFARVVDVAMWTASSKGHVEVMKLLLAHPGVKDLYKYEDGHTLDLAAMAGHKAMVELLLKENMPVGPSAMAHAAHYNHTDIMGLLLSKPMDLKATMQAISGGASPQMASIIITAMKMSEAANAKENEKRQTRHDFKAEFVQIAAAKGNTEVLKQLLAEYDIPWTAAQSLVKSAAENGNREVFDLIMSAGSIQEDQEELEEAVGAALKVAAETGSEAIADYLIEKHPSETKQHCKPVIFRAYKYGHFGVADALTEELCTIDKAGPKLKEAEWLGKLAVAAREGDAAAVKELLKNPDAGKLIAKLQYRLTDPKSGKKGPLMAPHPINDPLVSAAKGCHAEVVQLLADKHVLCAACAAAEAARKGCSKITMDLAMGHGKAMMQDDGDTIDPALRVVAYSMEEGNWELVAWMIAHHASAELGPYFLPAIAQEGKVDDLAKMLDVLKKAGYDKTQYFKDQVHSAKITAALGGNVELLLKLEEHAAPLSDEEKAADMRRKGGPEGGPGRDEL</sequence>
<evidence type="ECO:0000256" key="2">
    <source>
        <dbReference type="SAM" id="SignalP"/>
    </source>
</evidence>
<name>A0A383W640_TETOB</name>
<dbReference type="EMBL" id="FNXT01001145">
    <property type="protein sequence ID" value="SZX72663.1"/>
    <property type="molecule type" value="Genomic_DNA"/>
</dbReference>
<feature type="signal peptide" evidence="2">
    <location>
        <begin position="1"/>
        <end position="26"/>
    </location>
</feature>
<evidence type="ECO:0000256" key="1">
    <source>
        <dbReference type="SAM" id="MobiDB-lite"/>
    </source>
</evidence>
<dbReference type="Proteomes" id="UP000256970">
    <property type="component" value="Unassembled WGS sequence"/>
</dbReference>
<keyword evidence="2" id="KW-0732">Signal</keyword>
<dbReference type="PANTHER" id="PTHR46586">
    <property type="entry name" value="ANKYRIN REPEAT-CONTAINING PROTEIN"/>
    <property type="match status" value="1"/>
</dbReference>
<evidence type="ECO:0000313" key="5">
    <source>
        <dbReference type="Proteomes" id="UP000256970"/>
    </source>
</evidence>
<dbReference type="AlphaFoldDB" id="A0A383W640"/>
<feature type="chain" id="PRO_5036072854" evidence="2">
    <location>
        <begin position="27"/>
        <end position="621"/>
    </location>
</feature>
<dbReference type="SUPFAM" id="SSF48403">
    <property type="entry name" value="Ankyrin repeat"/>
    <property type="match status" value="1"/>
</dbReference>
<dbReference type="Pfam" id="PF12796">
    <property type="entry name" value="Ank_2"/>
    <property type="match status" value="1"/>
</dbReference>
<dbReference type="EMBL" id="FNXT01001367">
    <property type="protein sequence ID" value="SZX79447.1"/>
    <property type="molecule type" value="Genomic_DNA"/>
</dbReference>
<proteinExistence type="predicted"/>
<protein>
    <submittedName>
        <fullName evidence="3">Uncharacterized protein</fullName>
    </submittedName>
</protein>
<keyword evidence="5" id="KW-1185">Reference proteome</keyword>
<dbReference type="InterPro" id="IPR036770">
    <property type="entry name" value="Ankyrin_rpt-contain_sf"/>
</dbReference>
<feature type="region of interest" description="Disordered" evidence="1">
    <location>
        <begin position="598"/>
        <end position="621"/>
    </location>
</feature>
<accession>A0A383W640</accession>
<dbReference type="Gene3D" id="1.25.40.20">
    <property type="entry name" value="Ankyrin repeat-containing domain"/>
    <property type="match status" value="2"/>
</dbReference>